<protein>
    <submittedName>
        <fullName evidence="2">Uncharacterized protein</fullName>
    </submittedName>
</protein>
<name>A0A0C3EMV4_PILCF</name>
<keyword evidence="1" id="KW-1133">Transmembrane helix</keyword>
<keyword evidence="1" id="KW-0472">Membrane</keyword>
<keyword evidence="1" id="KW-0812">Transmembrane</keyword>
<organism evidence="2 3">
    <name type="scientific">Piloderma croceum (strain F 1598)</name>
    <dbReference type="NCBI Taxonomy" id="765440"/>
    <lineage>
        <taxon>Eukaryota</taxon>
        <taxon>Fungi</taxon>
        <taxon>Dikarya</taxon>
        <taxon>Basidiomycota</taxon>
        <taxon>Agaricomycotina</taxon>
        <taxon>Agaricomycetes</taxon>
        <taxon>Agaricomycetidae</taxon>
        <taxon>Atheliales</taxon>
        <taxon>Atheliaceae</taxon>
        <taxon>Piloderma</taxon>
    </lineage>
</organism>
<feature type="transmembrane region" description="Helical" evidence="1">
    <location>
        <begin position="137"/>
        <end position="153"/>
    </location>
</feature>
<sequence length="157" mass="18239">MTKSTGTTGNGGITLGWQGTGMNAGFSRRLDDTISTDAYDMTAKGARDPREKHGIRWELQEGEKCKLDNYTCEIRFEMRSEVNAHFRLVSRFTRTGIKLQKEIKYRIPDHKEDFMKLKFHILSRDGILKLTSYELKYIPFCLILVLVFFYYCSRACT</sequence>
<evidence type="ECO:0000256" key="1">
    <source>
        <dbReference type="SAM" id="Phobius"/>
    </source>
</evidence>
<evidence type="ECO:0000313" key="2">
    <source>
        <dbReference type="EMBL" id="KIM73925.1"/>
    </source>
</evidence>
<reference evidence="3" key="2">
    <citation type="submission" date="2015-01" db="EMBL/GenBank/DDBJ databases">
        <title>Evolutionary Origins and Diversification of the Mycorrhizal Mutualists.</title>
        <authorList>
            <consortium name="DOE Joint Genome Institute"/>
            <consortium name="Mycorrhizal Genomics Consortium"/>
            <person name="Kohler A."/>
            <person name="Kuo A."/>
            <person name="Nagy L.G."/>
            <person name="Floudas D."/>
            <person name="Copeland A."/>
            <person name="Barry K.W."/>
            <person name="Cichocki N."/>
            <person name="Veneault-Fourrey C."/>
            <person name="LaButti K."/>
            <person name="Lindquist E.A."/>
            <person name="Lipzen A."/>
            <person name="Lundell T."/>
            <person name="Morin E."/>
            <person name="Murat C."/>
            <person name="Riley R."/>
            <person name="Ohm R."/>
            <person name="Sun H."/>
            <person name="Tunlid A."/>
            <person name="Henrissat B."/>
            <person name="Grigoriev I.V."/>
            <person name="Hibbett D.S."/>
            <person name="Martin F."/>
        </authorList>
    </citation>
    <scope>NUCLEOTIDE SEQUENCE [LARGE SCALE GENOMIC DNA]</scope>
    <source>
        <strain evidence="3">F 1598</strain>
    </source>
</reference>
<dbReference type="EMBL" id="KN833070">
    <property type="protein sequence ID" value="KIM73925.1"/>
    <property type="molecule type" value="Genomic_DNA"/>
</dbReference>
<proteinExistence type="predicted"/>
<gene>
    <name evidence="2" type="ORF">PILCRDRAFT_716206</name>
</gene>
<dbReference type="InParanoid" id="A0A0C3EMV4"/>
<accession>A0A0C3EMV4</accession>
<dbReference type="Proteomes" id="UP000054166">
    <property type="component" value="Unassembled WGS sequence"/>
</dbReference>
<evidence type="ECO:0000313" key="3">
    <source>
        <dbReference type="Proteomes" id="UP000054166"/>
    </source>
</evidence>
<reference evidence="2 3" key="1">
    <citation type="submission" date="2014-04" db="EMBL/GenBank/DDBJ databases">
        <authorList>
            <consortium name="DOE Joint Genome Institute"/>
            <person name="Kuo A."/>
            <person name="Tarkka M."/>
            <person name="Buscot F."/>
            <person name="Kohler A."/>
            <person name="Nagy L.G."/>
            <person name="Floudas D."/>
            <person name="Copeland A."/>
            <person name="Barry K.W."/>
            <person name="Cichocki N."/>
            <person name="Veneault-Fourrey C."/>
            <person name="LaButti K."/>
            <person name="Lindquist E.A."/>
            <person name="Lipzen A."/>
            <person name="Lundell T."/>
            <person name="Morin E."/>
            <person name="Murat C."/>
            <person name="Sun H."/>
            <person name="Tunlid A."/>
            <person name="Henrissat B."/>
            <person name="Grigoriev I.V."/>
            <person name="Hibbett D.S."/>
            <person name="Martin F."/>
            <person name="Nordberg H.P."/>
            <person name="Cantor M.N."/>
            <person name="Hua S.X."/>
        </authorList>
    </citation>
    <scope>NUCLEOTIDE SEQUENCE [LARGE SCALE GENOMIC DNA]</scope>
    <source>
        <strain evidence="2 3">F 1598</strain>
    </source>
</reference>
<dbReference type="HOGENOM" id="CLU_1678608_0_0_1"/>
<dbReference type="AlphaFoldDB" id="A0A0C3EMV4"/>
<keyword evidence="3" id="KW-1185">Reference proteome</keyword>